<accession>A0A5N5Q8V1</accession>
<reference evidence="3 4" key="1">
    <citation type="journal article" date="2019" name="Fungal Biol. Biotechnol.">
        <title>Draft genome sequence of fastidious pathogen Ceratobasidium theobromae, which causes vascular-streak dieback in Theobroma cacao.</title>
        <authorList>
            <person name="Ali S.S."/>
            <person name="Asman A."/>
            <person name="Shao J."/>
            <person name="Firmansyah A.P."/>
            <person name="Susilo A.W."/>
            <person name="Rosmana A."/>
            <person name="McMahon P."/>
            <person name="Junaid M."/>
            <person name="Guest D."/>
            <person name="Kheng T.Y."/>
            <person name="Meinhardt L.W."/>
            <person name="Bailey B.A."/>
        </authorList>
    </citation>
    <scope>NUCLEOTIDE SEQUENCE [LARGE SCALE GENOMIC DNA]</scope>
    <source>
        <strain evidence="3 4">CT2</strain>
    </source>
</reference>
<name>A0A5N5Q8V1_9AGAM</name>
<dbReference type="SUPFAM" id="SSF53098">
    <property type="entry name" value="Ribonuclease H-like"/>
    <property type="match status" value="1"/>
</dbReference>
<dbReference type="InterPro" id="IPR005135">
    <property type="entry name" value="Endo/exonuclease/phosphatase"/>
</dbReference>
<dbReference type="SUPFAM" id="SSF56672">
    <property type="entry name" value="DNA/RNA polymerases"/>
    <property type="match status" value="1"/>
</dbReference>
<feature type="domain" description="RNase H type-1" evidence="2">
    <location>
        <begin position="1304"/>
        <end position="1448"/>
    </location>
</feature>
<dbReference type="InterPro" id="IPR043502">
    <property type="entry name" value="DNA/RNA_pol_sf"/>
</dbReference>
<organism evidence="3 4">
    <name type="scientific">Ceratobasidium theobromae</name>
    <dbReference type="NCBI Taxonomy" id="1582974"/>
    <lineage>
        <taxon>Eukaryota</taxon>
        <taxon>Fungi</taxon>
        <taxon>Dikarya</taxon>
        <taxon>Basidiomycota</taxon>
        <taxon>Agaricomycotina</taxon>
        <taxon>Agaricomycetes</taxon>
        <taxon>Cantharellales</taxon>
        <taxon>Ceratobasidiaceae</taxon>
        <taxon>Ceratobasidium</taxon>
    </lineage>
</organism>
<evidence type="ECO:0000313" key="3">
    <source>
        <dbReference type="EMBL" id="KAB5587933.1"/>
    </source>
</evidence>
<dbReference type="EMBL" id="SSOP01000671">
    <property type="protein sequence ID" value="KAB5587933.1"/>
    <property type="molecule type" value="Genomic_DNA"/>
</dbReference>
<dbReference type="SUPFAM" id="SSF56219">
    <property type="entry name" value="DNase I-like"/>
    <property type="match status" value="1"/>
</dbReference>
<dbReference type="PANTHER" id="PTHR33481:SF1">
    <property type="entry name" value="ENDONUCLEASE_EXONUCLEASE_PHOSPHATASE DOMAIN-CONTAINING PROTEIN-RELATED"/>
    <property type="match status" value="1"/>
</dbReference>
<dbReference type="GO" id="GO:0004523">
    <property type="term" value="F:RNA-DNA hybrid ribonuclease activity"/>
    <property type="evidence" value="ECO:0007669"/>
    <property type="project" value="InterPro"/>
</dbReference>
<dbReference type="PROSITE" id="PS50878">
    <property type="entry name" value="RT_POL"/>
    <property type="match status" value="1"/>
</dbReference>
<dbReference type="Gene3D" id="3.60.10.10">
    <property type="entry name" value="Endonuclease/exonuclease/phosphatase"/>
    <property type="match status" value="1"/>
</dbReference>
<feature type="domain" description="Reverse transcriptase" evidence="1">
    <location>
        <begin position="813"/>
        <end position="1091"/>
    </location>
</feature>
<dbReference type="CDD" id="cd09276">
    <property type="entry name" value="Rnase_HI_RT_non_LTR"/>
    <property type="match status" value="1"/>
</dbReference>
<evidence type="ECO:0000313" key="4">
    <source>
        <dbReference type="Proteomes" id="UP000383932"/>
    </source>
</evidence>
<dbReference type="Pfam" id="PF00075">
    <property type="entry name" value="RNase_H"/>
    <property type="match status" value="1"/>
</dbReference>
<protein>
    <submittedName>
        <fullName evidence="3">Reverse transcriptase from mobile element jockey protein</fullName>
    </submittedName>
</protein>
<dbReference type="Proteomes" id="UP000383932">
    <property type="component" value="Unassembled WGS sequence"/>
</dbReference>
<dbReference type="InterPro" id="IPR036691">
    <property type="entry name" value="Endo/exonu/phosph_ase_sf"/>
</dbReference>
<dbReference type="GO" id="GO:0003964">
    <property type="term" value="F:RNA-directed DNA polymerase activity"/>
    <property type="evidence" value="ECO:0007669"/>
    <property type="project" value="UniProtKB-KW"/>
</dbReference>
<keyword evidence="3" id="KW-0548">Nucleotidyltransferase</keyword>
<dbReference type="Gene3D" id="3.30.420.10">
    <property type="entry name" value="Ribonuclease H-like superfamily/Ribonuclease H"/>
    <property type="match status" value="1"/>
</dbReference>
<evidence type="ECO:0000259" key="1">
    <source>
        <dbReference type="PROSITE" id="PS50878"/>
    </source>
</evidence>
<keyword evidence="3" id="KW-0695">RNA-directed DNA polymerase</keyword>
<dbReference type="PROSITE" id="PS50879">
    <property type="entry name" value="RNASE_H_1"/>
    <property type="match status" value="1"/>
</dbReference>
<dbReference type="InterPro" id="IPR000477">
    <property type="entry name" value="RT_dom"/>
</dbReference>
<dbReference type="Pfam" id="PF00078">
    <property type="entry name" value="RVT_1"/>
    <property type="match status" value="1"/>
</dbReference>
<dbReference type="GO" id="GO:0003676">
    <property type="term" value="F:nucleic acid binding"/>
    <property type="evidence" value="ECO:0007669"/>
    <property type="project" value="InterPro"/>
</dbReference>
<keyword evidence="4" id="KW-1185">Reference proteome</keyword>
<dbReference type="Pfam" id="PF14529">
    <property type="entry name" value="Exo_endo_phos_2"/>
    <property type="match status" value="1"/>
</dbReference>
<gene>
    <name evidence="3" type="ORF">CTheo_8625</name>
</gene>
<evidence type="ECO:0000259" key="2">
    <source>
        <dbReference type="PROSITE" id="PS50879"/>
    </source>
</evidence>
<dbReference type="InterPro" id="IPR036397">
    <property type="entry name" value="RNaseH_sf"/>
</dbReference>
<dbReference type="OrthoDB" id="3230070at2759"/>
<sequence length="1631" mass="182578">MPDSRRCLMRLVTHFNNLIKSKEYKGKTSITPVQFSYGTNGNCYISFSPATKIEEVELFRGALASCVGISGQFVILRAGKWTKLMISHVPVWRADPITGEERHEVNTKNDLMMLIQLFVPNDLLDEFPVQDVRFLRPLDYVCKTDRGGHETIVLSVEDKSEKAFNAYTSHGLNFGYRNCYIRKFVDKVRLSECMCCSSYECKKPGNCNRPFVCNLCGGSHRTEVHNQHCPICLAQKLTSIPGHICRCPPKCPACKKDHPFGDLECPTRGRYAPALANILRMEGFTGSRVPAPVHHSPAASGTSVCTPRPLTTASGLINTETSAPAPPDTSREEDADMTAYFDVIIFADPWWGPIGSLKNDTDSTKRIFGSTANPKWTCVAPPIDTQLPSNHPSTLVYIRKGRNISADVDPNSPACRHYYFIDITVNDFAFKLCPVYLHGKNLTALVREFLQVPILDAPTLICGDFNIQHPDLSEVPGANIKKSALGNEFLNWIQSNDLSVHNDLTEVTRVSPDETSSSIIDYTLSNSLLDSYDAVSNWVISFPLSLCSDHGAISFDVTCPYSAVPSWSWTSIKISEEHAEKWIEEFECYMDSAGLPETVETIEELENLAQHMLDAMSEATNRSMELKTFADKGRRAPWWNDDCSNACDNLVRAKSESRPLPELKTLSSHLWFCIRRAKRTFFDDIIKKAHQGEEASTTNSIWEINRWWRGRKVSNLPTLKRPDSSLATSNGQKAALFHLTFFPHVPCSPPATLLDTFPQRPQFSLPPILESEIADSLALCHNWSAPGAFGTNYLLLKWAFEARPALFTQLYNACIQLRYHPICLRNALISPIPKPNRYDMASPKSYRPIALLETLSKLLEKIVAKRITAMAGRLNLIPPDQFGGKEKSSCLDASLAFVHDVQAAHSQKRFASAALLDISGYYNNIDHDILVRVTEKMGFPPEYSGWLSSYLTDRKACFHINGEIGNFFDLANRGVPQGSPLSPVFSSLFTAPLLYRLRSDGMNIRAYIDDIMILMTSTSQEGCVSNLIDDIHDLTDALGDFSLSAEMSKTELIHFARTSHCMTKNLPVRLGDRAEDIVHPSEWVRWLGFFLDRRLNFKTHVERLATRAKSMLGGMKMLGNTIRGLMVWNARALINACLMPILTYGFALWFHGRNSKSLCKTLQTVQNMACRWATGSFRTAPTAVVEHVISLPPIQFRIRKLCVNYASKLRHVPANSQVNARLPPAFDSSRSDVAHPTPLSPINAISTYTHPQAEFRVPYLMLPWEGVQHLGDRVASQLPHGLSKKGKDAYLTSLLTRISIREDDPQSIILFTDGSSIVKKGVRHNGWGWISFRQGRELSHGGGALGPRSTIYDAEAWALLIGLRNTLPFISKSGAWKLFLCSDNAGLIQALLSRDPSGAPSPVDMAARLLYDFLISHPLISVDLNWVPSHKNVYGNERADRIAKRSAFLTPTPFANRSTIFARHAAVVRLRSDWRKHWRDFRRSHPDSMGTSCLLNSPRPKFHRGHRDLEASRAVHTQIIRAITGHGRHAAYLFKCKKVDSPSCACGFAVQDTKHIFIDCPWHAHARHHLRRFSRSINLVHMFSTVEGLQATARFLAGGEAFGVCPASSFSPSLLFSAAHVHLYLEDFQGY</sequence>
<dbReference type="InterPro" id="IPR002156">
    <property type="entry name" value="RNaseH_domain"/>
</dbReference>
<dbReference type="PANTHER" id="PTHR33481">
    <property type="entry name" value="REVERSE TRANSCRIPTASE"/>
    <property type="match status" value="1"/>
</dbReference>
<dbReference type="InterPro" id="IPR012337">
    <property type="entry name" value="RNaseH-like_sf"/>
</dbReference>
<proteinExistence type="predicted"/>
<keyword evidence="3" id="KW-0808">Transferase</keyword>
<comment type="caution">
    <text evidence="3">The sequence shown here is derived from an EMBL/GenBank/DDBJ whole genome shotgun (WGS) entry which is preliminary data.</text>
</comment>
<dbReference type="CDD" id="cd01650">
    <property type="entry name" value="RT_nLTR_like"/>
    <property type="match status" value="1"/>
</dbReference>